<dbReference type="Pfam" id="PF10354">
    <property type="entry name" value="BMT5-like"/>
    <property type="match status" value="1"/>
</dbReference>
<dbReference type="SUPFAM" id="SSF53335">
    <property type="entry name" value="S-adenosyl-L-methionine-dependent methyltransferases"/>
    <property type="match status" value="1"/>
</dbReference>
<proteinExistence type="predicted"/>
<evidence type="ECO:0000259" key="1">
    <source>
        <dbReference type="Pfam" id="PF10354"/>
    </source>
</evidence>
<evidence type="ECO:0000313" key="3">
    <source>
        <dbReference type="Proteomes" id="UP000075243"/>
    </source>
</evidence>
<dbReference type="InterPro" id="IPR019446">
    <property type="entry name" value="BMT5-like"/>
</dbReference>
<dbReference type="PANTHER" id="PTHR11538:SF26">
    <property type="entry name" value="FERREDOXIN-FOLD ANTICODON-BINDING DOMAIN-CONTAINING PROTEIN 1"/>
    <property type="match status" value="1"/>
</dbReference>
<dbReference type="InterPro" id="IPR029063">
    <property type="entry name" value="SAM-dependent_MTases_sf"/>
</dbReference>
<dbReference type="OrthoDB" id="273345at2759"/>
<evidence type="ECO:0000313" key="2">
    <source>
        <dbReference type="EMBL" id="KYP76259.1"/>
    </source>
</evidence>
<dbReference type="PANTHER" id="PTHR11538">
    <property type="entry name" value="PHENYLALANYL-TRNA SYNTHETASE"/>
    <property type="match status" value="1"/>
</dbReference>
<dbReference type="FunFam" id="3.40.50.150:FF:000440">
    <property type="entry name" value="Os09g0479300 protein"/>
    <property type="match status" value="1"/>
</dbReference>
<name>A0A151UAG3_CAJCA</name>
<reference evidence="2 3" key="1">
    <citation type="journal article" date="2012" name="Nat. Biotechnol.">
        <title>Draft genome sequence of pigeonpea (Cajanus cajan), an orphan legume crop of resource-poor farmers.</title>
        <authorList>
            <person name="Varshney R.K."/>
            <person name="Chen W."/>
            <person name="Li Y."/>
            <person name="Bharti A.K."/>
            <person name="Saxena R.K."/>
            <person name="Schlueter J.A."/>
            <person name="Donoghue M.T."/>
            <person name="Azam S."/>
            <person name="Fan G."/>
            <person name="Whaley A.M."/>
            <person name="Farmer A.D."/>
            <person name="Sheridan J."/>
            <person name="Iwata A."/>
            <person name="Tuteja R."/>
            <person name="Penmetsa R.V."/>
            <person name="Wu W."/>
            <person name="Upadhyaya H.D."/>
            <person name="Yang S.P."/>
            <person name="Shah T."/>
            <person name="Saxena K.B."/>
            <person name="Michael T."/>
            <person name="McCombie W.R."/>
            <person name="Yang B."/>
            <person name="Zhang G."/>
            <person name="Yang H."/>
            <person name="Wang J."/>
            <person name="Spillane C."/>
            <person name="Cook D.R."/>
            <person name="May G.D."/>
            <person name="Xu X."/>
            <person name="Jackson S.A."/>
        </authorList>
    </citation>
    <scope>NUCLEOTIDE SEQUENCE [LARGE SCALE GENOMIC DNA]</scope>
    <source>
        <strain evidence="3">cv. Asha</strain>
    </source>
</reference>
<dbReference type="GO" id="GO:0005737">
    <property type="term" value="C:cytoplasm"/>
    <property type="evidence" value="ECO:0007669"/>
    <property type="project" value="TreeGrafter"/>
</dbReference>
<sequence>MILQQQDDEVKWVTHYSSDHQILLVGEGDFSFSLSLAKSFGSAANIVASSLNSYDDVIKMYKHAKSNLDDLHKLGACLLHGVDATKMKLQSDLKMRSFDRVIFNFPHAGFHGREDDTSLIKKHKVLVRGFFNNASRMLRADGEIHVSHKNTAPFTNWNIEQLAKQCFLKLKECVDFKREDYPGYNNKRGDGHKCDEPFPLGVCCTYKFICNRKTKPNHMKRNQMMVSRQQTNLPIQKIENAVEQLPISVHLSYNPQTNHFPKIKEADPSIFGLTNTHNIHTSIPQGHFNSIEEVHGRGVPSGGYSAFRGPSLSSLRTLQPMEPLQSLQPCPTASNVRHSLTDHVRTMNTFSHDSRNEGYQVYGGSSNYLRDEFGRTTAHRASYSFDGPSMRDQLRKWPTSTNVGYFWRDHVRSMDTVPLSLGARNEGYQVCGGRSIYLQELSRTMDQRENVSFDESLTLRDTSLKWPTVNHVGHCSNNHVRPMDAVPLSFGARNEGYQGYGGSSNYWQEEVGRTTAHRASYSFDRVRFDRYIAEAPWRTAQSELHRMNNLMP</sequence>
<dbReference type="GO" id="GO:0070475">
    <property type="term" value="P:rRNA base methylation"/>
    <property type="evidence" value="ECO:0007669"/>
    <property type="project" value="InterPro"/>
</dbReference>
<feature type="domain" description="25S rRNA (uridine-N(3))-methyltransferase BMT5-like" evidence="1">
    <location>
        <begin position="23"/>
        <end position="188"/>
    </location>
</feature>
<dbReference type="GO" id="GO:0070042">
    <property type="term" value="F:rRNA (uridine-N3-)-methyltransferase activity"/>
    <property type="evidence" value="ECO:0007669"/>
    <property type="project" value="InterPro"/>
</dbReference>
<dbReference type="EMBL" id="CM003603">
    <property type="protein sequence ID" value="KYP76259.1"/>
    <property type="molecule type" value="Genomic_DNA"/>
</dbReference>
<dbReference type="OMA" id="NAKWVTH"/>
<dbReference type="Gene3D" id="3.40.50.150">
    <property type="entry name" value="Vaccinia Virus protein VP39"/>
    <property type="match status" value="1"/>
</dbReference>
<dbReference type="AlphaFoldDB" id="A0A151UAG3"/>
<dbReference type="Gramene" id="C.cajan_19905.t">
    <property type="protein sequence ID" value="C.cajan_19905.t"/>
    <property type="gene ID" value="C.cajan_19905"/>
</dbReference>
<dbReference type="Proteomes" id="UP000075243">
    <property type="component" value="Chromosome 1"/>
</dbReference>
<keyword evidence="3" id="KW-1185">Reference proteome</keyword>
<protein>
    <submittedName>
        <fullName evidence="2">Uncharacterized protein At4g26480</fullName>
    </submittedName>
</protein>
<organism evidence="2 3">
    <name type="scientific">Cajanus cajan</name>
    <name type="common">Pigeon pea</name>
    <name type="synonym">Cajanus indicus</name>
    <dbReference type="NCBI Taxonomy" id="3821"/>
    <lineage>
        <taxon>Eukaryota</taxon>
        <taxon>Viridiplantae</taxon>
        <taxon>Streptophyta</taxon>
        <taxon>Embryophyta</taxon>
        <taxon>Tracheophyta</taxon>
        <taxon>Spermatophyta</taxon>
        <taxon>Magnoliopsida</taxon>
        <taxon>eudicotyledons</taxon>
        <taxon>Gunneridae</taxon>
        <taxon>Pentapetalae</taxon>
        <taxon>rosids</taxon>
        <taxon>fabids</taxon>
        <taxon>Fabales</taxon>
        <taxon>Fabaceae</taxon>
        <taxon>Papilionoideae</taxon>
        <taxon>50 kb inversion clade</taxon>
        <taxon>NPAAA clade</taxon>
        <taxon>indigoferoid/millettioid clade</taxon>
        <taxon>Phaseoleae</taxon>
        <taxon>Cajanus</taxon>
    </lineage>
</organism>
<accession>A0A151UAG3</accession>
<gene>
    <name evidence="2" type="ORF">KK1_020492</name>
</gene>